<dbReference type="GeneID" id="70193122"/>
<gene>
    <name evidence="1" type="ORF">B0I36DRAFT_91360</name>
</gene>
<protein>
    <submittedName>
        <fullName evidence="1">Uncharacterized protein</fullName>
    </submittedName>
</protein>
<keyword evidence="2" id="KW-1185">Reference proteome</keyword>
<comment type="caution">
    <text evidence="1">The sequence shown here is derived from an EMBL/GenBank/DDBJ whole genome shotgun (WGS) entry which is preliminary data.</text>
</comment>
<dbReference type="EMBL" id="JAGTJQ010000003">
    <property type="protein sequence ID" value="KAH7035344.1"/>
    <property type="molecule type" value="Genomic_DNA"/>
</dbReference>
<dbReference type="Proteomes" id="UP000756346">
    <property type="component" value="Unassembled WGS sequence"/>
</dbReference>
<evidence type="ECO:0000313" key="2">
    <source>
        <dbReference type="Proteomes" id="UP000756346"/>
    </source>
</evidence>
<dbReference type="AlphaFoldDB" id="A0A9P8Y983"/>
<accession>A0A9P8Y983</accession>
<sequence length="235" mass="27231">MATSNEDSTDQPPYPSWSELKCARKSLTYSKGYWRIHWPLEGEYPAAISVAAERRTAIGLEPFYDPTTDKWHDIADLPLTTPVKISSITAEMRELNVYERDWVECHRYCAGAKFVTYGDLDDDVRPYAKEMKEDGSWEEDSDTEYLIRCCGEERPIGKRALTLKVVPPPERDYLTIRDYISALHPFFMSLREDIMKAKEVAPFEQFDKPRSRKWMILPGPLHSLSMGDRWPTAPE</sequence>
<dbReference type="OrthoDB" id="3944545at2759"/>
<proteinExistence type="predicted"/>
<evidence type="ECO:0000313" key="1">
    <source>
        <dbReference type="EMBL" id="KAH7035344.1"/>
    </source>
</evidence>
<organism evidence="1 2">
    <name type="scientific">Microdochium trichocladiopsis</name>
    <dbReference type="NCBI Taxonomy" id="1682393"/>
    <lineage>
        <taxon>Eukaryota</taxon>
        <taxon>Fungi</taxon>
        <taxon>Dikarya</taxon>
        <taxon>Ascomycota</taxon>
        <taxon>Pezizomycotina</taxon>
        <taxon>Sordariomycetes</taxon>
        <taxon>Xylariomycetidae</taxon>
        <taxon>Xylariales</taxon>
        <taxon>Microdochiaceae</taxon>
        <taxon>Microdochium</taxon>
    </lineage>
</organism>
<name>A0A9P8Y983_9PEZI</name>
<dbReference type="RefSeq" id="XP_046015437.1">
    <property type="nucleotide sequence ID" value="XM_046163576.1"/>
</dbReference>
<reference evidence="1" key="1">
    <citation type="journal article" date="2021" name="Nat. Commun.">
        <title>Genetic determinants of endophytism in the Arabidopsis root mycobiome.</title>
        <authorList>
            <person name="Mesny F."/>
            <person name="Miyauchi S."/>
            <person name="Thiergart T."/>
            <person name="Pickel B."/>
            <person name="Atanasova L."/>
            <person name="Karlsson M."/>
            <person name="Huettel B."/>
            <person name="Barry K.W."/>
            <person name="Haridas S."/>
            <person name="Chen C."/>
            <person name="Bauer D."/>
            <person name="Andreopoulos W."/>
            <person name="Pangilinan J."/>
            <person name="LaButti K."/>
            <person name="Riley R."/>
            <person name="Lipzen A."/>
            <person name="Clum A."/>
            <person name="Drula E."/>
            <person name="Henrissat B."/>
            <person name="Kohler A."/>
            <person name="Grigoriev I.V."/>
            <person name="Martin F.M."/>
            <person name="Hacquard S."/>
        </authorList>
    </citation>
    <scope>NUCLEOTIDE SEQUENCE</scope>
    <source>
        <strain evidence="1">MPI-CAGE-CH-0230</strain>
    </source>
</reference>